<proteinExistence type="predicted"/>
<dbReference type="Proteomes" id="UP001331561">
    <property type="component" value="Unassembled WGS sequence"/>
</dbReference>
<keyword evidence="4" id="KW-1185">Reference proteome</keyword>
<protein>
    <submittedName>
        <fullName evidence="3">PEP-CTERM sorting domain-containing protein</fullName>
    </submittedName>
</protein>
<name>A0ABU6K8D5_9RHOO</name>
<keyword evidence="1" id="KW-0732">Signal</keyword>
<feature type="chain" id="PRO_5045254548" evidence="1">
    <location>
        <begin position="19"/>
        <end position="196"/>
    </location>
</feature>
<organism evidence="3 4">
    <name type="scientific">Uliginosibacterium silvisoli</name>
    <dbReference type="NCBI Taxonomy" id="3114758"/>
    <lineage>
        <taxon>Bacteria</taxon>
        <taxon>Pseudomonadati</taxon>
        <taxon>Pseudomonadota</taxon>
        <taxon>Betaproteobacteria</taxon>
        <taxon>Rhodocyclales</taxon>
        <taxon>Zoogloeaceae</taxon>
        <taxon>Uliginosibacterium</taxon>
    </lineage>
</organism>
<evidence type="ECO:0000313" key="4">
    <source>
        <dbReference type="Proteomes" id="UP001331561"/>
    </source>
</evidence>
<feature type="domain" description="Ice-binding protein C-terminal" evidence="2">
    <location>
        <begin position="169"/>
        <end position="192"/>
    </location>
</feature>
<comment type="caution">
    <text evidence="3">The sequence shown here is derived from an EMBL/GenBank/DDBJ whole genome shotgun (WGS) entry which is preliminary data.</text>
</comment>
<dbReference type="InterPro" id="IPR013424">
    <property type="entry name" value="Ice-binding_C"/>
</dbReference>
<evidence type="ECO:0000256" key="1">
    <source>
        <dbReference type="SAM" id="SignalP"/>
    </source>
</evidence>
<reference evidence="3 4" key="1">
    <citation type="submission" date="2024-01" db="EMBL/GenBank/DDBJ databases">
        <title>Uliginosibacterium soil sp. nov.</title>
        <authorList>
            <person name="Lv Y."/>
        </authorList>
    </citation>
    <scope>NUCLEOTIDE SEQUENCE [LARGE SCALE GENOMIC DNA]</scope>
    <source>
        <strain evidence="3 4">H3</strain>
    </source>
</reference>
<accession>A0ABU6K8D5</accession>
<dbReference type="NCBIfam" id="TIGR02595">
    <property type="entry name" value="PEP_CTERM"/>
    <property type="match status" value="1"/>
</dbReference>
<dbReference type="RefSeq" id="WP_327601126.1">
    <property type="nucleotide sequence ID" value="NZ_JAYXHS010000005.1"/>
</dbReference>
<evidence type="ECO:0000313" key="3">
    <source>
        <dbReference type="EMBL" id="MEC5388149.1"/>
    </source>
</evidence>
<sequence length="196" mass="20108">MRKLLAALAFSAPLLASATVIDFEAIADGGSVSNQYAGVTFSSPGSSVEVGAYGQSSWGTGAPKIACPRNLNSYCGGTMVVDFASAVNSLSFYFTGDNRVGVDGSVAVWFGASLLGSVDLIGDGNGLTAHLIDLASFGDVTKLEISISQQEFSVAGLGYDDFSFNLANDVPEPGTLALACLGLLGLGYTTRRRVAV</sequence>
<feature type="signal peptide" evidence="1">
    <location>
        <begin position="1"/>
        <end position="18"/>
    </location>
</feature>
<gene>
    <name evidence="3" type="ORF">VVD49_20615</name>
</gene>
<evidence type="ECO:0000259" key="2">
    <source>
        <dbReference type="Pfam" id="PF07589"/>
    </source>
</evidence>
<dbReference type="Pfam" id="PF07589">
    <property type="entry name" value="PEP-CTERM"/>
    <property type="match status" value="1"/>
</dbReference>
<dbReference type="EMBL" id="JAYXHS010000005">
    <property type="protein sequence ID" value="MEC5388149.1"/>
    <property type="molecule type" value="Genomic_DNA"/>
</dbReference>